<dbReference type="GO" id="GO:0005634">
    <property type="term" value="C:nucleus"/>
    <property type="evidence" value="ECO:0007669"/>
    <property type="project" value="TreeGrafter"/>
</dbReference>
<feature type="region of interest" description="Disordered" evidence="1">
    <location>
        <begin position="569"/>
        <end position="626"/>
    </location>
</feature>
<dbReference type="CDD" id="cd18439">
    <property type="entry name" value="BRCT_BRC1_like_rpt6"/>
    <property type="match status" value="1"/>
</dbReference>
<dbReference type="CDD" id="cd18438">
    <property type="entry name" value="BRCT_BRC1_like_rpt4"/>
    <property type="match status" value="1"/>
</dbReference>
<keyword evidence="4" id="KW-1185">Reference proteome</keyword>
<dbReference type="FunFam" id="3.40.50.10190:FF:000048">
    <property type="entry name" value="DNA repair protein Rtt107"/>
    <property type="match status" value="1"/>
</dbReference>
<gene>
    <name evidence="3" type="ORF">B0H66DRAFT_625057</name>
</gene>
<dbReference type="Pfam" id="PF12738">
    <property type="entry name" value="PTCB-BRCT"/>
    <property type="match status" value="1"/>
</dbReference>
<dbReference type="InterPro" id="IPR053036">
    <property type="entry name" value="CellCycle_DNARepair_Reg"/>
</dbReference>
<dbReference type="EMBL" id="JAUEDM010000005">
    <property type="protein sequence ID" value="KAK3316146.1"/>
    <property type="molecule type" value="Genomic_DNA"/>
</dbReference>
<dbReference type="SMART" id="SM00292">
    <property type="entry name" value="BRCT"/>
    <property type="match status" value="5"/>
</dbReference>
<feature type="compositionally biased region" description="Low complexity" evidence="1">
    <location>
        <begin position="509"/>
        <end position="524"/>
    </location>
</feature>
<reference evidence="3" key="1">
    <citation type="journal article" date="2023" name="Mol. Phylogenet. Evol.">
        <title>Genome-scale phylogeny and comparative genomics of the fungal order Sordariales.</title>
        <authorList>
            <person name="Hensen N."/>
            <person name="Bonometti L."/>
            <person name="Westerberg I."/>
            <person name="Brannstrom I.O."/>
            <person name="Guillou S."/>
            <person name="Cros-Aarteil S."/>
            <person name="Calhoun S."/>
            <person name="Haridas S."/>
            <person name="Kuo A."/>
            <person name="Mondo S."/>
            <person name="Pangilinan J."/>
            <person name="Riley R."/>
            <person name="LaButti K."/>
            <person name="Andreopoulos B."/>
            <person name="Lipzen A."/>
            <person name="Chen C."/>
            <person name="Yan M."/>
            <person name="Daum C."/>
            <person name="Ng V."/>
            <person name="Clum A."/>
            <person name="Steindorff A."/>
            <person name="Ohm R.A."/>
            <person name="Martin F."/>
            <person name="Silar P."/>
            <person name="Natvig D.O."/>
            <person name="Lalanne C."/>
            <person name="Gautier V."/>
            <person name="Ament-Velasquez S.L."/>
            <person name="Kruys A."/>
            <person name="Hutchinson M.I."/>
            <person name="Powell A.J."/>
            <person name="Barry K."/>
            <person name="Miller A.N."/>
            <person name="Grigoriev I.V."/>
            <person name="Debuchy R."/>
            <person name="Gladieux P."/>
            <person name="Hiltunen Thoren M."/>
            <person name="Johannesson H."/>
        </authorList>
    </citation>
    <scope>NUCLEOTIDE SEQUENCE</scope>
    <source>
        <strain evidence="3">CBS 118394</strain>
    </source>
</reference>
<dbReference type="Proteomes" id="UP001283341">
    <property type="component" value="Unassembled WGS sequence"/>
</dbReference>
<dbReference type="AlphaFoldDB" id="A0AAE0I200"/>
<dbReference type="GO" id="GO:0035361">
    <property type="term" value="C:Cul8-RING ubiquitin ligase complex"/>
    <property type="evidence" value="ECO:0007669"/>
    <property type="project" value="TreeGrafter"/>
</dbReference>
<dbReference type="Gene3D" id="3.40.50.10190">
    <property type="entry name" value="BRCT domain"/>
    <property type="match status" value="5"/>
</dbReference>
<dbReference type="SUPFAM" id="SSF52113">
    <property type="entry name" value="BRCT domain"/>
    <property type="match status" value="5"/>
</dbReference>
<dbReference type="Pfam" id="PF16770">
    <property type="entry name" value="RTT107_BRCT_5"/>
    <property type="match status" value="1"/>
</dbReference>
<evidence type="ECO:0000313" key="3">
    <source>
        <dbReference type="EMBL" id="KAK3316146.1"/>
    </source>
</evidence>
<comment type="caution">
    <text evidence="3">The sequence shown here is derived from an EMBL/GenBank/DDBJ whole genome shotgun (WGS) entry which is preliminary data.</text>
</comment>
<sequence length="867" mass="95775">MAEPPKALLEDWTIGFVQSKTLSATMIAELSQIVKEHGATVLEPNRKGKLRVSEAKVIVSNTIDFDQYTEAQAECIPIPVVTANWVKTTIGRNKVAQFRPYSPDPRMIFSNVNLTCADIPDIDKETITGATLALGGMESKDLTRLTTHICALSMDHPKCIQAKVKAPKCKIVLPHWFDDCFRLGKRISEEPYLLPDPEILRKDPEANVQIPASQHLEGATSAIPNAPMSAEASGRQKLVVFAQKKVMLSTDLNINNRLRKILGDLIKGGDGEVVDNVDACDMFICHYRDGEQYIRAAQSGKDVGNLAWLYHLIVHNEWTSPLRRLLHYPIPKNGIAGFEGMTITLSNYGGDARIYLENLITAAGAKYTKTLKADNTHLITARSSSEKCDAARDWNVEIVNHLWIEESYAECQVQSLSNEKYRYFPPRTNLGEVIGQTFLDERKLRDKFYPGGEDKLDSAAKRKRKINDATQANVYGVDTVPPASRDFSVMKDSSPAPATTKATTKKATRAAQATAAAQNFATPAKARHVRAGKENNTPSVASSGSRSAKAQALSKIHKLAPDVALYEKEKKRTKDGHGPWGGKRAADQIDKDRTGKSASPGRDEAQDDDEVDDQASKRSSKRAKHSLPGVEMRICLTGYKRWVGDKHKEEMDRKKLRAMGIQIVQENSPCEYLAAPRMVRTQKFLRCLARGPEVINSSFITDCLETGEVPDVEKYALVDEDSEQSFGVTIATAVARARANRGRLLWGVPVYCTADIKNGVESYKTIAEANGAIFKTYKARSGTTIKPTSAEEDGGAPPEPVYLLTSPSQAERQLWPKFEDMARNGNMEPRIVVSDWLLDAAMKQELGFDPKYLAKNYFAEGGEGGKA</sequence>
<feature type="region of interest" description="Disordered" evidence="1">
    <location>
        <begin position="484"/>
        <end position="555"/>
    </location>
</feature>
<reference evidence="3" key="2">
    <citation type="submission" date="2023-06" db="EMBL/GenBank/DDBJ databases">
        <authorList>
            <consortium name="Lawrence Berkeley National Laboratory"/>
            <person name="Haridas S."/>
            <person name="Hensen N."/>
            <person name="Bonometti L."/>
            <person name="Westerberg I."/>
            <person name="Brannstrom I.O."/>
            <person name="Guillou S."/>
            <person name="Cros-Aarteil S."/>
            <person name="Calhoun S."/>
            <person name="Kuo A."/>
            <person name="Mondo S."/>
            <person name="Pangilinan J."/>
            <person name="Riley R."/>
            <person name="Labutti K."/>
            <person name="Andreopoulos B."/>
            <person name="Lipzen A."/>
            <person name="Chen C."/>
            <person name="Yanf M."/>
            <person name="Daum C."/>
            <person name="Ng V."/>
            <person name="Clum A."/>
            <person name="Steindorff A."/>
            <person name="Ohm R."/>
            <person name="Martin F."/>
            <person name="Silar P."/>
            <person name="Natvig D."/>
            <person name="Lalanne C."/>
            <person name="Gautier V."/>
            <person name="Ament-Velasquez S.L."/>
            <person name="Kruys A."/>
            <person name="Hutchinson M.I."/>
            <person name="Powell A.J."/>
            <person name="Barry K."/>
            <person name="Miller A.N."/>
            <person name="Grigoriev I.V."/>
            <person name="Debuchy R."/>
            <person name="Gladieux P."/>
            <person name="Thoren M.H."/>
            <person name="Johannesson H."/>
        </authorList>
    </citation>
    <scope>NUCLEOTIDE SEQUENCE</scope>
    <source>
        <strain evidence="3">CBS 118394</strain>
    </source>
</reference>
<feature type="compositionally biased region" description="Polar residues" evidence="1">
    <location>
        <begin position="534"/>
        <end position="548"/>
    </location>
</feature>
<dbReference type="CDD" id="cd18437">
    <property type="entry name" value="BRCT_BRC1_like_rpt3"/>
    <property type="match status" value="1"/>
</dbReference>
<feature type="domain" description="BRCT" evidence="2">
    <location>
        <begin position="104"/>
        <end position="194"/>
    </location>
</feature>
<dbReference type="GO" id="GO:1990683">
    <property type="term" value="P:DNA double-strand break attachment to nuclear envelope"/>
    <property type="evidence" value="ECO:0007669"/>
    <property type="project" value="TreeGrafter"/>
</dbReference>
<dbReference type="FunFam" id="3.40.50.10190:FF:000066">
    <property type="entry name" value="BRCT domain protein (Eurofung)"/>
    <property type="match status" value="1"/>
</dbReference>
<feature type="compositionally biased region" description="Basic and acidic residues" evidence="1">
    <location>
        <begin position="584"/>
        <end position="595"/>
    </location>
</feature>
<dbReference type="PANTHER" id="PTHR47667">
    <property type="entry name" value="REGULATOR OF TY1 TRANSPOSITION PROTEIN 107"/>
    <property type="match status" value="1"/>
</dbReference>
<feature type="domain" description="BRCT" evidence="2">
    <location>
        <begin position="338"/>
        <end position="408"/>
    </location>
</feature>
<feature type="domain" description="BRCT" evidence="2">
    <location>
        <begin position="4"/>
        <end position="103"/>
    </location>
</feature>
<accession>A0AAE0I200</accession>
<protein>
    <recommendedName>
        <fullName evidence="2">BRCT domain-containing protein</fullName>
    </recommendedName>
</protein>
<proteinExistence type="predicted"/>
<evidence type="ECO:0000313" key="4">
    <source>
        <dbReference type="Proteomes" id="UP001283341"/>
    </source>
</evidence>
<feature type="domain" description="BRCT" evidence="2">
    <location>
        <begin position="632"/>
        <end position="717"/>
    </location>
</feature>
<organism evidence="3 4">
    <name type="scientific">Apodospora peruviana</name>
    <dbReference type="NCBI Taxonomy" id="516989"/>
    <lineage>
        <taxon>Eukaryota</taxon>
        <taxon>Fungi</taxon>
        <taxon>Dikarya</taxon>
        <taxon>Ascomycota</taxon>
        <taxon>Pezizomycotina</taxon>
        <taxon>Sordariomycetes</taxon>
        <taxon>Sordariomycetidae</taxon>
        <taxon>Sordariales</taxon>
        <taxon>Lasiosphaeriaceae</taxon>
        <taxon>Apodospora</taxon>
    </lineage>
</organism>
<dbReference type="InterPro" id="IPR001357">
    <property type="entry name" value="BRCT_dom"/>
</dbReference>
<dbReference type="GO" id="GO:0006302">
    <property type="term" value="P:double-strand break repair"/>
    <property type="evidence" value="ECO:0007669"/>
    <property type="project" value="TreeGrafter"/>
</dbReference>
<dbReference type="InterPro" id="IPR036420">
    <property type="entry name" value="BRCT_dom_sf"/>
</dbReference>
<evidence type="ECO:0000259" key="2">
    <source>
        <dbReference type="PROSITE" id="PS50172"/>
    </source>
</evidence>
<dbReference type="CDD" id="cd17743">
    <property type="entry name" value="BRCT_BRC1_like_rpt5"/>
    <property type="match status" value="1"/>
</dbReference>
<dbReference type="PROSITE" id="PS50172">
    <property type="entry name" value="BRCT"/>
    <property type="match status" value="4"/>
</dbReference>
<evidence type="ECO:0000256" key="1">
    <source>
        <dbReference type="SAM" id="MobiDB-lite"/>
    </source>
</evidence>
<name>A0AAE0I200_9PEZI</name>
<dbReference type="PANTHER" id="PTHR47667:SF1">
    <property type="entry name" value="REGULATOR OF TY1 TRANSPOSITION PROTEIN 107"/>
    <property type="match status" value="1"/>
</dbReference>
<dbReference type="CDD" id="cd18436">
    <property type="entry name" value="BRCT_BRC1_like_rpt2"/>
    <property type="match status" value="1"/>
</dbReference>